<name>A0A4S8KET1_MUSBA</name>
<evidence type="ECO:0000313" key="3">
    <source>
        <dbReference type="Proteomes" id="UP000317650"/>
    </source>
</evidence>
<evidence type="ECO:0000259" key="1">
    <source>
        <dbReference type="Pfam" id="PF07993"/>
    </source>
</evidence>
<sequence>MPLSPVLVEKILRIAPDVGKIYVLIKADDKEAAVKRLEFEVGSLRFLFLCMNFHDSSTQTGNILTRCSSDLR</sequence>
<protein>
    <recommendedName>
        <fullName evidence="1">Thioester reductase (TE) domain-containing protein</fullName>
    </recommendedName>
</protein>
<dbReference type="EMBL" id="PYDT01000001">
    <property type="protein sequence ID" value="THU73717.1"/>
    <property type="molecule type" value="Genomic_DNA"/>
</dbReference>
<evidence type="ECO:0000313" key="2">
    <source>
        <dbReference type="EMBL" id="THU73717.1"/>
    </source>
</evidence>
<comment type="caution">
    <text evidence="2">The sequence shown here is derived from an EMBL/GenBank/DDBJ whole genome shotgun (WGS) entry which is preliminary data.</text>
</comment>
<dbReference type="InterPro" id="IPR013120">
    <property type="entry name" value="FAR_NAD-bd"/>
</dbReference>
<gene>
    <name evidence="2" type="ORF">C4D60_Mb04t25820</name>
</gene>
<accession>A0A4S8KET1</accession>
<keyword evidence="3" id="KW-1185">Reference proteome</keyword>
<dbReference type="STRING" id="52838.A0A4S8KET1"/>
<reference evidence="2 3" key="1">
    <citation type="journal article" date="2019" name="Nat. Plants">
        <title>Genome sequencing of Musa balbisiana reveals subgenome evolution and function divergence in polyploid bananas.</title>
        <authorList>
            <person name="Yao X."/>
        </authorList>
    </citation>
    <scope>NUCLEOTIDE SEQUENCE [LARGE SCALE GENOMIC DNA]</scope>
    <source>
        <strain evidence="3">cv. DH-PKW</strain>
        <tissue evidence="2">Leaves</tissue>
    </source>
</reference>
<feature type="domain" description="Thioester reductase (TE)" evidence="1">
    <location>
        <begin position="5"/>
        <end position="41"/>
    </location>
</feature>
<dbReference type="AlphaFoldDB" id="A0A4S8KET1"/>
<dbReference type="Pfam" id="PF07993">
    <property type="entry name" value="NAD_binding_4"/>
    <property type="match status" value="1"/>
</dbReference>
<organism evidence="2 3">
    <name type="scientific">Musa balbisiana</name>
    <name type="common">Banana</name>
    <dbReference type="NCBI Taxonomy" id="52838"/>
    <lineage>
        <taxon>Eukaryota</taxon>
        <taxon>Viridiplantae</taxon>
        <taxon>Streptophyta</taxon>
        <taxon>Embryophyta</taxon>
        <taxon>Tracheophyta</taxon>
        <taxon>Spermatophyta</taxon>
        <taxon>Magnoliopsida</taxon>
        <taxon>Liliopsida</taxon>
        <taxon>Zingiberales</taxon>
        <taxon>Musaceae</taxon>
        <taxon>Musa</taxon>
    </lineage>
</organism>
<proteinExistence type="predicted"/>
<dbReference type="Proteomes" id="UP000317650">
    <property type="component" value="Chromosome 4"/>
</dbReference>